<evidence type="ECO:0000313" key="6">
    <source>
        <dbReference type="Proteomes" id="UP001190700"/>
    </source>
</evidence>
<organism evidence="5 6">
    <name type="scientific">Cymbomonas tetramitiformis</name>
    <dbReference type="NCBI Taxonomy" id="36881"/>
    <lineage>
        <taxon>Eukaryota</taxon>
        <taxon>Viridiplantae</taxon>
        <taxon>Chlorophyta</taxon>
        <taxon>Pyramimonadophyceae</taxon>
        <taxon>Pyramimonadales</taxon>
        <taxon>Pyramimonadaceae</taxon>
        <taxon>Cymbomonas</taxon>
    </lineage>
</organism>
<dbReference type="SUPFAM" id="SSF57184">
    <property type="entry name" value="Growth factor receptor domain"/>
    <property type="match status" value="1"/>
</dbReference>
<keyword evidence="6" id="KW-1185">Reference proteome</keyword>
<proteinExistence type="predicted"/>
<feature type="domain" description="EGF-like" evidence="4">
    <location>
        <begin position="557"/>
        <end position="599"/>
    </location>
</feature>
<dbReference type="Gene3D" id="2.10.25.10">
    <property type="entry name" value="Laminin"/>
    <property type="match status" value="9"/>
</dbReference>
<gene>
    <name evidence="5" type="ORF">CYMTET_52797</name>
</gene>
<keyword evidence="2" id="KW-1015">Disulfide bond</keyword>
<dbReference type="SMART" id="SM00181">
    <property type="entry name" value="EGF"/>
    <property type="match status" value="11"/>
</dbReference>
<dbReference type="GO" id="GO:0005509">
    <property type="term" value="F:calcium ion binding"/>
    <property type="evidence" value="ECO:0007669"/>
    <property type="project" value="InterPro"/>
</dbReference>
<evidence type="ECO:0000259" key="4">
    <source>
        <dbReference type="PROSITE" id="PS50026"/>
    </source>
</evidence>
<dbReference type="EMBL" id="LGRX02034702">
    <property type="protein sequence ID" value="KAK3237102.1"/>
    <property type="molecule type" value="Genomic_DNA"/>
</dbReference>
<comment type="caution">
    <text evidence="5">The sequence shown here is derived from an EMBL/GenBank/DDBJ whole genome shotgun (WGS) entry which is preliminary data.</text>
</comment>
<protein>
    <recommendedName>
        <fullName evidence="4">EGF-like domain-containing protein</fullName>
    </recommendedName>
</protein>
<dbReference type="Pfam" id="PF02010">
    <property type="entry name" value="REJ"/>
    <property type="match status" value="1"/>
</dbReference>
<evidence type="ECO:0000256" key="2">
    <source>
        <dbReference type="ARBA" id="ARBA00023157"/>
    </source>
</evidence>
<dbReference type="InterPro" id="IPR009030">
    <property type="entry name" value="Growth_fac_rcpt_cys_sf"/>
</dbReference>
<dbReference type="PANTHER" id="PTHR10199">
    <property type="entry name" value="THROMBOSPONDIN"/>
    <property type="match status" value="1"/>
</dbReference>
<dbReference type="PROSITE" id="PS50026">
    <property type="entry name" value="EGF_3"/>
    <property type="match status" value="1"/>
</dbReference>
<dbReference type="Pfam" id="PF07645">
    <property type="entry name" value="EGF_CA"/>
    <property type="match status" value="3"/>
</dbReference>
<dbReference type="Proteomes" id="UP001190700">
    <property type="component" value="Unassembled WGS sequence"/>
</dbReference>
<accession>A0AAE0BK33</accession>
<sequence length="978" mass="99884">MDDPPSIFINSSLLNTRPVHTGDIMAAGAAVTVPVSGFPPPHAPPPSPCTTAPPPCYPGVTCVDALSTTRGFLCGGCPTGLVGDGTVCEDVDECAASAGVDALLACDPLTTCTNLLGGFECGPCPAGTSGSGDTACVDIDGCATAPCFQDTLCEDVAWPGVGVVCGQCPDGYDGDGRVCEPKQCEPGPCSLDPFVPCTTLPGGGRTCGLCPAGYVGDGVVCDDIDECETNNGGCHALTSCTNTHGGRLCGDCPIGFTGSGYSKCYNSTRCAEDYGGCDPLVECVDTSQGPRCGACPAGYKGDGYLGCVDIDGCLESTCFPGVPCEDIPAAEEDGIHGTGHRCGACPTGMIGDGIHCTDDMCFWLNGGCDPGVACVNDAAAPGGRMCGACPPGYTDEFTGQASEQCLDADGCLGAPCPGGRMCSDVAAVEEAAFGAAYMCGPCPQGFLQVGEGCVDVDECAVDNGGCWVAPADDRVKAPCVNSPGGYTCGSCPAGMRGSGAGKCVPATTCAVENGGCWVGDGAATGLAASCEDNAYGPAQCGECPLGFEGSGASSCVDADGCGPEPCFPGVACTDVPAPGEGFTCGSCPEGFRGDGEMCTLCRPRVSIQYTTAVQGIVKRTGWHRGERVMIGGENQGLDHPACVNIEGMRFWWTGASSSGATFMLDDATNKADTLTLNIPKADLQVDKTYTFQLRAALISNPQIAAAATAVTFYVKSQPLELVLRGGEVVTGEGSPIVLDAGESVDPDGETGDIQFTWNCLGKLRASECHYVNGTRLPARLHGPVVSLFLSGGYPPLEYTFVVVASKGSRSSFLSTSVRVQMGRPPVPQITPVPGRIAPGEKLRLRSEVTTAADGALMYEWSAVAERSTHALALLPGPDGTLACAGTQQQNLVLREHTLVAGGTYTFQLAVRDVYGEGSVQLTVQVNEPPTGGWVQVTLSSPCTATGCSCLLGSFYLTGAPVYSYAVMRFKCSTELSAL</sequence>
<dbReference type="SMART" id="SM00179">
    <property type="entry name" value="EGF_CA"/>
    <property type="match status" value="5"/>
</dbReference>
<evidence type="ECO:0000313" key="5">
    <source>
        <dbReference type="EMBL" id="KAK3237102.1"/>
    </source>
</evidence>
<name>A0AAE0BK33_9CHLO</name>
<dbReference type="InterPro" id="IPR000742">
    <property type="entry name" value="EGF"/>
</dbReference>
<evidence type="ECO:0000256" key="3">
    <source>
        <dbReference type="PROSITE-ProRule" id="PRU00076"/>
    </source>
</evidence>
<evidence type="ECO:0000256" key="1">
    <source>
        <dbReference type="ARBA" id="ARBA00022536"/>
    </source>
</evidence>
<reference evidence="5 6" key="1">
    <citation type="journal article" date="2015" name="Genome Biol. Evol.">
        <title>Comparative Genomics of a Bacterivorous Green Alga Reveals Evolutionary Causalities and Consequences of Phago-Mixotrophic Mode of Nutrition.</title>
        <authorList>
            <person name="Burns J.A."/>
            <person name="Paasch A."/>
            <person name="Narechania A."/>
            <person name="Kim E."/>
        </authorList>
    </citation>
    <scope>NUCLEOTIDE SEQUENCE [LARGE SCALE GENOMIC DNA]</scope>
    <source>
        <strain evidence="5 6">PLY_AMNH</strain>
    </source>
</reference>
<dbReference type="InterPro" id="IPR001881">
    <property type="entry name" value="EGF-like_Ca-bd_dom"/>
</dbReference>
<keyword evidence="1 3" id="KW-0245">EGF-like domain</keyword>
<dbReference type="PANTHER" id="PTHR10199:SF100">
    <property type="entry name" value="THROMBOSPONDIN, ISOFORM A"/>
    <property type="match status" value="1"/>
</dbReference>
<dbReference type="PROSITE" id="PS01187">
    <property type="entry name" value="EGF_CA"/>
    <property type="match status" value="1"/>
</dbReference>
<dbReference type="InterPro" id="IPR002859">
    <property type="entry name" value="PKD/REJ-like"/>
</dbReference>
<dbReference type="InterPro" id="IPR049883">
    <property type="entry name" value="NOTCH1_EGF-like"/>
</dbReference>
<dbReference type="InterPro" id="IPR018097">
    <property type="entry name" value="EGF_Ca-bd_CS"/>
</dbReference>
<comment type="caution">
    <text evidence="3">Lacks conserved residue(s) required for the propagation of feature annotation.</text>
</comment>
<dbReference type="AlphaFoldDB" id="A0AAE0BK33"/>